<dbReference type="GO" id="GO:0005524">
    <property type="term" value="F:ATP binding"/>
    <property type="evidence" value="ECO:0007669"/>
    <property type="project" value="UniProtKB-KW"/>
</dbReference>
<dbReference type="Pfam" id="PF25601">
    <property type="entry name" value="AAA_lid_14"/>
    <property type="match status" value="1"/>
</dbReference>
<feature type="non-terminal residue" evidence="4">
    <location>
        <position position="1"/>
    </location>
</feature>
<evidence type="ECO:0000256" key="2">
    <source>
        <dbReference type="ARBA" id="ARBA00022840"/>
    </source>
</evidence>
<dbReference type="InterPro" id="IPR058031">
    <property type="entry name" value="AAA_lid_NorR"/>
</dbReference>
<dbReference type="Gene3D" id="1.10.10.60">
    <property type="entry name" value="Homeodomain-like"/>
    <property type="match status" value="1"/>
</dbReference>
<dbReference type="InterPro" id="IPR002078">
    <property type="entry name" value="Sigma_54_int"/>
</dbReference>
<dbReference type="CDD" id="cd00009">
    <property type="entry name" value="AAA"/>
    <property type="match status" value="1"/>
</dbReference>
<dbReference type="Gene3D" id="3.40.50.300">
    <property type="entry name" value="P-loop containing nucleotide triphosphate hydrolases"/>
    <property type="match status" value="1"/>
</dbReference>
<name>A0A0F9AWR0_9ZZZZ</name>
<dbReference type="FunFam" id="3.40.50.300:FF:000006">
    <property type="entry name" value="DNA-binding transcriptional regulator NtrC"/>
    <property type="match status" value="1"/>
</dbReference>
<gene>
    <name evidence="4" type="ORF">LCGC14_2599980</name>
</gene>
<dbReference type="InterPro" id="IPR025943">
    <property type="entry name" value="Sigma_54_int_dom_ATP-bd_2"/>
</dbReference>
<keyword evidence="1" id="KW-0547">Nucleotide-binding</keyword>
<evidence type="ECO:0000256" key="1">
    <source>
        <dbReference type="ARBA" id="ARBA00022741"/>
    </source>
</evidence>
<dbReference type="InterPro" id="IPR009057">
    <property type="entry name" value="Homeodomain-like_sf"/>
</dbReference>
<dbReference type="PANTHER" id="PTHR32071:SF113">
    <property type="entry name" value="ALGINATE BIOSYNTHESIS TRANSCRIPTIONAL REGULATORY PROTEIN ALGB"/>
    <property type="match status" value="1"/>
</dbReference>
<accession>A0A0F9AWR0</accession>
<dbReference type="SUPFAM" id="SSF46689">
    <property type="entry name" value="Homeodomain-like"/>
    <property type="match status" value="1"/>
</dbReference>
<dbReference type="PROSITE" id="PS00676">
    <property type="entry name" value="SIGMA54_INTERACT_2"/>
    <property type="match status" value="1"/>
</dbReference>
<dbReference type="PROSITE" id="PS50045">
    <property type="entry name" value="SIGMA54_INTERACT_4"/>
    <property type="match status" value="1"/>
</dbReference>
<evidence type="ECO:0000313" key="4">
    <source>
        <dbReference type="EMBL" id="KKL06042.1"/>
    </source>
</evidence>
<dbReference type="InterPro" id="IPR025662">
    <property type="entry name" value="Sigma_54_int_dom_ATP-bd_1"/>
</dbReference>
<keyword evidence="2" id="KW-0067">ATP-binding</keyword>
<dbReference type="SMART" id="SM00382">
    <property type="entry name" value="AAA"/>
    <property type="match status" value="1"/>
</dbReference>
<dbReference type="GO" id="GO:0006355">
    <property type="term" value="P:regulation of DNA-templated transcription"/>
    <property type="evidence" value="ECO:0007669"/>
    <property type="project" value="InterPro"/>
</dbReference>
<dbReference type="PROSITE" id="PS00675">
    <property type="entry name" value="SIGMA54_INTERACT_1"/>
    <property type="match status" value="1"/>
</dbReference>
<dbReference type="SUPFAM" id="SSF52540">
    <property type="entry name" value="P-loop containing nucleoside triphosphate hydrolases"/>
    <property type="match status" value="1"/>
</dbReference>
<dbReference type="InterPro" id="IPR003593">
    <property type="entry name" value="AAA+_ATPase"/>
</dbReference>
<reference evidence="4" key="1">
    <citation type="journal article" date="2015" name="Nature">
        <title>Complex archaea that bridge the gap between prokaryotes and eukaryotes.</title>
        <authorList>
            <person name="Spang A."/>
            <person name="Saw J.H."/>
            <person name="Jorgensen S.L."/>
            <person name="Zaremba-Niedzwiedzka K."/>
            <person name="Martijn J."/>
            <person name="Lind A.E."/>
            <person name="van Eijk R."/>
            <person name="Schleper C."/>
            <person name="Guy L."/>
            <person name="Ettema T.J."/>
        </authorList>
    </citation>
    <scope>NUCLEOTIDE SEQUENCE</scope>
</reference>
<feature type="domain" description="Sigma-54 factor interaction" evidence="3">
    <location>
        <begin position="93"/>
        <end position="322"/>
    </location>
</feature>
<sequence>ATRASPISRRKLSASILTVGWSSTNLLTAPEAIIMTGAGDPDGAELAMKGGVWDYIQKTSSLQAMILPLERALLYREQKQTVQTTVALDREGIIGDSPSMKKCFDLLAQAANSEANILITGETGTGKELFAAAIHRNSPRKMNRFIVIDCAALPNTLVESTLFGHKKGAFTSADKDQDGLILQADGGTLFLDEVSEISPDLQRAFLRVLQERRFRPVGSRQDVLSNFRLVAATNRELDKMVKEGTFRQDLLYRLRSFEIHLPPLRERREDVMEIALKHITMLCEKDGIAIKGFSPDFITTLNNWHWPGNVRELLQTMNRVFAVARKEPTLFPVHLPTYLRAEIARSTIYNKVPSRVSRNPKGMTTSSLRRLQEVRDARISEIEHSYLQDLIDNTGGDMKEACRISGVSLSRLYALFKKYDLAKNI</sequence>
<dbReference type="PANTHER" id="PTHR32071">
    <property type="entry name" value="TRANSCRIPTIONAL REGULATORY PROTEIN"/>
    <property type="match status" value="1"/>
</dbReference>
<proteinExistence type="predicted"/>
<dbReference type="InterPro" id="IPR027417">
    <property type="entry name" value="P-loop_NTPase"/>
</dbReference>
<dbReference type="Gene3D" id="1.10.8.60">
    <property type="match status" value="1"/>
</dbReference>
<dbReference type="Pfam" id="PF00158">
    <property type="entry name" value="Sigma54_activat"/>
    <property type="match status" value="1"/>
</dbReference>
<dbReference type="EMBL" id="LAZR01043876">
    <property type="protein sequence ID" value="KKL06042.1"/>
    <property type="molecule type" value="Genomic_DNA"/>
</dbReference>
<evidence type="ECO:0000259" key="3">
    <source>
        <dbReference type="PROSITE" id="PS50045"/>
    </source>
</evidence>
<organism evidence="4">
    <name type="scientific">marine sediment metagenome</name>
    <dbReference type="NCBI Taxonomy" id="412755"/>
    <lineage>
        <taxon>unclassified sequences</taxon>
        <taxon>metagenomes</taxon>
        <taxon>ecological metagenomes</taxon>
    </lineage>
</organism>
<dbReference type="AlphaFoldDB" id="A0A0F9AWR0"/>
<protein>
    <recommendedName>
        <fullName evidence="3">Sigma-54 factor interaction domain-containing protein</fullName>
    </recommendedName>
</protein>
<comment type="caution">
    <text evidence="4">The sequence shown here is derived from an EMBL/GenBank/DDBJ whole genome shotgun (WGS) entry which is preliminary data.</text>
</comment>